<accession>A0A9W7CI45</accession>
<comment type="caution">
    <text evidence="1">The sequence shown here is derived from an EMBL/GenBank/DDBJ whole genome shotgun (WGS) entry which is preliminary data.</text>
</comment>
<dbReference type="Proteomes" id="UP001165082">
    <property type="component" value="Unassembled WGS sequence"/>
</dbReference>
<gene>
    <name evidence="1" type="ORF">TrRE_jg13543</name>
</gene>
<reference evidence="1" key="1">
    <citation type="submission" date="2022-07" db="EMBL/GenBank/DDBJ databases">
        <title>Genome analysis of Parmales, a sister group of diatoms, reveals the evolutionary specialization of diatoms from phago-mixotrophs to photoautotrophs.</title>
        <authorList>
            <person name="Ban H."/>
            <person name="Sato S."/>
            <person name="Yoshikawa S."/>
            <person name="Kazumasa Y."/>
            <person name="Nakamura Y."/>
            <person name="Ichinomiya M."/>
            <person name="Saitoh K."/>
            <person name="Sato N."/>
            <person name="Blanc-Mathieu R."/>
            <person name="Endo H."/>
            <person name="Kuwata A."/>
            <person name="Ogata H."/>
        </authorList>
    </citation>
    <scope>NUCLEOTIDE SEQUENCE</scope>
</reference>
<name>A0A9W7CI45_9STRA</name>
<keyword evidence="2" id="KW-1185">Reference proteome</keyword>
<evidence type="ECO:0000313" key="1">
    <source>
        <dbReference type="EMBL" id="GMI05026.1"/>
    </source>
</evidence>
<dbReference type="OrthoDB" id="10578777at2759"/>
<protein>
    <submittedName>
        <fullName evidence="1">Uncharacterized protein</fullName>
    </submittedName>
</protein>
<proteinExistence type="predicted"/>
<evidence type="ECO:0000313" key="2">
    <source>
        <dbReference type="Proteomes" id="UP001165082"/>
    </source>
</evidence>
<sequence>MRVFKLINDTRHPWVDDGLQDSLLANDGIDKIMDAMMSTKNAIYLTLLLRAAVLGRMTHKAPLHQVYKMAWREDVVEHVVEKGRVNDLKGIIFGLSAIPKKGCPEPILDKFLGSRAEEVMCTSHKREFSRTVEVLSALDALGIDLPEEWKEREEALWRFDQGEEAARRDGIAHKALNKYRRLLISNPQRKSPPTSSPPTFDDVLNNHEHYGYNFSQMALSTLFELSGFFPTPVGTTKNLDGSGISRKVFFKKSQMTRKDITFNVIHHHLRRAVAVNGLRAFNIGEIGKITRGLGMNIVTDEVFSEAIEENAKDLVKAAFTIDDFRTVFAICVWKTKTFMPNHGIHRALAAHPKWVLSQKRKYEGTRLGPGNMDNRFKLSSIIISTLLEFEEEELCRNFLEEFKNMWDEERDIEKKLMLTSGLKKLGVDDQCMYLVANILDGMVYTNTDIPNFIKAVDVMTKHQEGDKITKNFMKMCESFITAKEMSSAADELRGVWCKN</sequence>
<dbReference type="EMBL" id="BRXZ01000098">
    <property type="protein sequence ID" value="GMI05026.1"/>
    <property type="molecule type" value="Genomic_DNA"/>
</dbReference>
<dbReference type="AlphaFoldDB" id="A0A9W7CI45"/>
<organism evidence="1 2">
    <name type="scientific">Triparma retinervis</name>
    <dbReference type="NCBI Taxonomy" id="2557542"/>
    <lineage>
        <taxon>Eukaryota</taxon>
        <taxon>Sar</taxon>
        <taxon>Stramenopiles</taxon>
        <taxon>Ochrophyta</taxon>
        <taxon>Bolidophyceae</taxon>
        <taxon>Parmales</taxon>
        <taxon>Triparmaceae</taxon>
        <taxon>Triparma</taxon>
    </lineage>
</organism>